<sequence length="117" mass="13168">MNRIAVSHAFRATGARTGRRWQVEGVLEPAPAVAGRTERDLAILVFEKKWWRSAGAKEEAIRAEFALSAARYYQLLAVVIDSPWALAQDPMLVKRLRRMREARASARAGRSLSAYDQ</sequence>
<reference evidence="1 2" key="1">
    <citation type="submission" date="2019-03" db="EMBL/GenBank/DDBJ databases">
        <title>Genomics of glacier-inhabiting Cryobacterium strains.</title>
        <authorList>
            <person name="Liu Q."/>
            <person name="Xin Y.-H."/>
        </authorList>
    </citation>
    <scope>NUCLEOTIDE SEQUENCE [LARGE SCALE GENOMIC DNA]</scope>
    <source>
        <strain evidence="1 2">CGMCC 1.4292</strain>
    </source>
</reference>
<dbReference type="Proteomes" id="UP000298218">
    <property type="component" value="Unassembled WGS sequence"/>
</dbReference>
<dbReference type="EMBL" id="SOHQ01000008">
    <property type="protein sequence ID" value="TFD81379.1"/>
    <property type="molecule type" value="Genomic_DNA"/>
</dbReference>
<evidence type="ECO:0000313" key="1">
    <source>
        <dbReference type="EMBL" id="TFD81379.1"/>
    </source>
</evidence>
<protein>
    <submittedName>
        <fullName evidence="1">DUF3263 domain-containing protein</fullName>
    </submittedName>
</protein>
<name>A0A4Y8KQH7_9MICO</name>
<dbReference type="AlphaFoldDB" id="A0A4Y8KQH7"/>
<accession>A0A4Y8KQH7</accession>
<dbReference type="Pfam" id="PF11662">
    <property type="entry name" value="DUF3263"/>
    <property type="match status" value="1"/>
</dbReference>
<comment type="caution">
    <text evidence="1">The sequence shown here is derived from an EMBL/GenBank/DDBJ whole genome shotgun (WGS) entry which is preliminary data.</text>
</comment>
<evidence type="ECO:0000313" key="2">
    <source>
        <dbReference type="Proteomes" id="UP000298218"/>
    </source>
</evidence>
<proteinExistence type="predicted"/>
<dbReference type="OrthoDB" id="3268863at2"/>
<gene>
    <name evidence="1" type="ORF">E3T53_02630</name>
</gene>
<dbReference type="InterPro" id="IPR021678">
    <property type="entry name" value="DUF3263"/>
</dbReference>
<organism evidence="1 2">
    <name type="scientific">Cryobacterium psychrophilum</name>
    <dbReference type="NCBI Taxonomy" id="41988"/>
    <lineage>
        <taxon>Bacteria</taxon>
        <taxon>Bacillati</taxon>
        <taxon>Actinomycetota</taxon>
        <taxon>Actinomycetes</taxon>
        <taxon>Micrococcales</taxon>
        <taxon>Microbacteriaceae</taxon>
        <taxon>Cryobacterium</taxon>
    </lineage>
</organism>
<keyword evidence="2" id="KW-1185">Reference proteome</keyword>